<keyword evidence="9 10" id="KW-0961">Cell wall biogenesis/degradation</keyword>
<comment type="catalytic activity">
    <reaction evidence="10">
        <text>Mur2Ac(oyl-L-Ala-gamma-D-Glu-L-Lys-D-Ala-D-Ala)-di-trans,octa-cis-undecaprenyl diphosphate + UDP-N-acetyl-alpha-D-glucosamine = beta-D-GlcNAc-(1-&gt;4)-Mur2Ac(oyl-L-Ala-gamma-D-Glu-L-Lys-D-Ala-D-Ala)-di-trans,octa-cis-undecaprenyl diphosphate + UDP + H(+)</text>
        <dbReference type="Rhea" id="RHEA:23192"/>
        <dbReference type="ChEBI" id="CHEBI:15378"/>
        <dbReference type="ChEBI" id="CHEBI:57705"/>
        <dbReference type="ChEBI" id="CHEBI:58223"/>
        <dbReference type="ChEBI" id="CHEBI:60032"/>
        <dbReference type="ChEBI" id="CHEBI:60033"/>
        <dbReference type="EC" id="2.4.1.227"/>
    </reaction>
</comment>
<dbReference type="EC" id="2.4.1.227" evidence="10"/>
<feature type="domain" description="Glycosyl transferase family 28 C-terminal" evidence="12">
    <location>
        <begin position="189"/>
        <end position="354"/>
    </location>
</feature>
<evidence type="ECO:0000256" key="5">
    <source>
        <dbReference type="ARBA" id="ARBA00022960"/>
    </source>
</evidence>
<dbReference type="GO" id="GO:0009252">
    <property type="term" value="P:peptidoglycan biosynthetic process"/>
    <property type="evidence" value="ECO:0007669"/>
    <property type="project" value="UniProtKB-UniRule"/>
</dbReference>
<protein>
    <recommendedName>
        <fullName evidence="10">UDP-N-acetylglucosamine--N-acetylmuramyl-(pentapeptide) pyrophosphoryl-undecaprenol N-acetylglucosamine transferase</fullName>
        <ecNumber evidence="10">2.4.1.227</ecNumber>
    </recommendedName>
    <alternativeName>
        <fullName evidence="10">Undecaprenyl-PP-MurNAc-pentapeptide-UDPGlcNAc GlcNAc transferase</fullName>
    </alternativeName>
</protein>
<evidence type="ECO:0000313" key="13">
    <source>
        <dbReference type="EMBL" id="KRM19084.1"/>
    </source>
</evidence>
<sequence length="365" mass="39711">MKLLVSGGGTGGHIYPALALIEAVKKKYPDSEILYVGTNKGLESRIVPDAGIDFKTVEIQGFKRSFSVENFKTVYLFLKSVHDSKKIIKEFKPDVVVGTGGYVCGSVVFAASRMNIPTFIHEQNSVAGITNKFLGHFVDKIGICFEDVKGDFPAKKVEFTGNPRAQQVANMVNTHRLETEYGLDRAMPTVLVFGGSRGAEGINQAMVEAAEMLQGKNYQVLFVTGKVHFDKISEKLSQKAIPENFYIEPYIDDMPAILPEVDVIVGRAGATSLAEITALGIPSILIPSPYVTNDHQTKNAMSLVNQNAALMIKEKDLSGKVLISEIDSILTSVEQRNQMVANAKKAGVADAADKVISVLEDIIKK</sequence>
<dbReference type="GO" id="GO:0005886">
    <property type="term" value="C:plasma membrane"/>
    <property type="evidence" value="ECO:0007669"/>
    <property type="project" value="UniProtKB-SubCell"/>
</dbReference>
<comment type="caution">
    <text evidence="13">The sequence shown here is derived from an EMBL/GenBank/DDBJ whole genome shotgun (WGS) entry which is preliminary data.</text>
</comment>
<dbReference type="PANTHER" id="PTHR21015:SF22">
    <property type="entry name" value="GLYCOSYLTRANSFERASE"/>
    <property type="match status" value="1"/>
</dbReference>
<dbReference type="NCBIfam" id="TIGR01133">
    <property type="entry name" value="murG"/>
    <property type="match status" value="1"/>
</dbReference>
<dbReference type="Pfam" id="PF04101">
    <property type="entry name" value="Glyco_tran_28_C"/>
    <property type="match status" value="1"/>
</dbReference>
<feature type="domain" description="Glycosyltransferase family 28 N-terminal" evidence="11">
    <location>
        <begin position="4"/>
        <end position="142"/>
    </location>
</feature>
<feature type="binding site" evidence="10">
    <location>
        <position position="196"/>
    </location>
    <ligand>
        <name>UDP-N-acetyl-alpha-D-glucosamine</name>
        <dbReference type="ChEBI" id="CHEBI:57705"/>
    </ligand>
</feature>
<feature type="binding site" evidence="10">
    <location>
        <begin position="10"/>
        <end position="12"/>
    </location>
    <ligand>
        <name>UDP-N-acetyl-alpha-D-glucosamine</name>
        <dbReference type="ChEBI" id="CHEBI:57705"/>
    </ligand>
</feature>
<dbReference type="Gene3D" id="3.40.50.2000">
    <property type="entry name" value="Glycogen Phosphorylase B"/>
    <property type="match status" value="2"/>
</dbReference>
<comment type="subcellular location">
    <subcellularLocation>
        <location evidence="10">Cell membrane</location>
        <topology evidence="10">Peripheral membrane protein</topology>
        <orientation evidence="10">Cytoplasmic side</orientation>
    </subcellularLocation>
</comment>
<dbReference type="STRING" id="1423755.FC40_GL000873"/>
<dbReference type="CDD" id="cd03785">
    <property type="entry name" value="GT28_MurG"/>
    <property type="match status" value="1"/>
</dbReference>
<keyword evidence="2 10" id="KW-0132">Cell division</keyword>
<dbReference type="AlphaFoldDB" id="A0A0R1WXT8"/>
<organism evidence="13 14">
    <name type="scientific">Ligilactobacillus hayakitensis DSM 18933 = JCM 14209</name>
    <dbReference type="NCBI Taxonomy" id="1423755"/>
    <lineage>
        <taxon>Bacteria</taxon>
        <taxon>Bacillati</taxon>
        <taxon>Bacillota</taxon>
        <taxon>Bacilli</taxon>
        <taxon>Lactobacillales</taxon>
        <taxon>Lactobacillaceae</taxon>
        <taxon>Ligilactobacillus</taxon>
    </lineage>
</organism>
<evidence type="ECO:0000313" key="14">
    <source>
        <dbReference type="Proteomes" id="UP000051054"/>
    </source>
</evidence>
<evidence type="ECO:0000256" key="4">
    <source>
        <dbReference type="ARBA" id="ARBA00022679"/>
    </source>
</evidence>
<evidence type="ECO:0000256" key="10">
    <source>
        <dbReference type="HAMAP-Rule" id="MF_00033"/>
    </source>
</evidence>
<dbReference type="PANTHER" id="PTHR21015">
    <property type="entry name" value="UDP-N-ACETYLGLUCOSAMINE--N-ACETYLMURAMYL-(PENTAPEPTIDE) PYROPHOSPHORYL-UNDECAPRENOL N-ACETYLGLUCOSAMINE TRANSFERASE 1"/>
    <property type="match status" value="1"/>
</dbReference>
<dbReference type="OrthoDB" id="9808936at2"/>
<comment type="caution">
    <text evidence="10">Lacks conserved residue(s) required for the propagation of feature annotation.</text>
</comment>
<evidence type="ECO:0000256" key="7">
    <source>
        <dbReference type="ARBA" id="ARBA00023136"/>
    </source>
</evidence>
<comment type="similarity">
    <text evidence="10">Belongs to the glycosyltransferase 28 family. MurG subfamily.</text>
</comment>
<keyword evidence="7 10" id="KW-0472">Membrane</keyword>
<reference evidence="13 14" key="1">
    <citation type="journal article" date="2015" name="Genome Announc.">
        <title>Expanding the biotechnology potential of lactobacilli through comparative genomics of 213 strains and associated genera.</title>
        <authorList>
            <person name="Sun Z."/>
            <person name="Harris H.M."/>
            <person name="McCann A."/>
            <person name="Guo C."/>
            <person name="Argimon S."/>
            <person name="Zhang W."/>
            <person name="Yang X."/>
            <person name="Jeffery I.B."/>
            <person name="Cooney J.C."/>
            <person name="Kagawa T.F."/>
            <person name="Liu W."/>
            <person name="Song Y."/>
            <person name="Salvetti E."/>
            <person name="Wrobel A."/>
            <person name="Rasinkangas P."/>
            <person name="Parkhill J."/>
            <person name="Rea M.C."/>
            <person name="O'Sullivan O."/>
            <person name="Ritari J."/>
            <person name="Douillard F.P."/>
            <person name="Paul Ross R."/>
            <person name="Yang R."/>
            <person name="Briner A.E."/>
            <person name="Felis G.E."/>
            <person name="de Vos W.M."/>
            <person name="Barrangou R."/>
            <person name="Klaenhammer T.R."/>
            <person name="Caufield P.W."/>
            <person name="Cui Y."/>
            <person name="Zhang H."/>
            <person name="O'Toole P.W."/>
        </authorList>
    </citation>
    <scope>NUCLEOTIDE SEQUENCE [LARGE SCALE GENOMIC DNA]</scope>
    <source>
        <strain evidence="13 14">DSM 18933</strain>
    </source>
</reference>
<dbReference type="eggNOG" id="COG0707">
    <property type="taxonomic scope" value="Bacteria"/>
</dbReference>
<keyword evidence="6 10" id="KW-0573">Peptidoglycan synthesis</keyword>
<dbReference type="InterPro" id="IPR004276">
    <property type="entry name" value="GlycoTrans_28_N"/>
</dbReference>
<comment type="function">
    <text evidence="10">Cell wall formation. Catalyzes the transfer of a GlcNAc subunit on undecaprenyl-pyrophosphoryl-MurNAc-pentapeptide (lipid intermediate I) to form undecaprenyl-pyrophosphoryl-MurNAc-(pentapeptide)GlcNAc (lipid intermediate II).</text>
</comment>
<dbReference type="InterPro" id="IPR006009">
    <property type="entry name" value="GlcNAc_MurG"/>
</dbReference>
<keyword evidence="1 10" id="KW-1003">Cell membrane</keyword>
<keyword evidence="8 10" id="KW-0131">Cell cycle</keyword>
<dbReference type="Pfam" id="PF03033">
    <property type="entry name" value="Glyco_transf_28"/>
    <property type="match status" value="1"/>
</dbReference>
<keyword evidence="3 10" id="KW-0328">Glycosyltransferase</keyword>
<dbReference type="HAMAP" id="MF_00033">
    <property type="entry name" value="MurG"/>
    <property type="match status" value="1"/>
</dbReference>
<evidence type="ECO:0000256" key="3">
    <source>
        <dbReference type="ARBA" id="ARBA00022676"/>
    </source>
</evidence>
<dbReference type="GO" id="GO:0071555">
    <property type="term" value="P:cell wall organization"/>
    <property type="evidence" value="ECO:0007669"/>
    <property type="project" value="UniProtKB-KW"/>
</dbReference>
<accession>A0A0R1WXT8</accession>
<evidence type="ECO:0000259" key="12">
    <source>
        <dbReference type="Pfam" id="PF04101"/>
    </source>
</evidence>
<feature type="binding site" evidence="10">
    <location>
        <position position="296"/>
    </location>
    <ligand>
        <name>UDP-N-acetyl-alpha-D-glucosamine</name>
        <dbReference type="ChEBI" id="CHEBI:57705"/>
    </ligand>
</feature>
<dbReference type="UniPathway" id="UPA00219"/>
<evidence type="ECO:0000256" key="8">
    <source>
        <dbReference type="ARBA" id="ARBA00023306"/>
    </source>
</evidence>
<keyword evidence="4 10" id="KW-0808">Transferase</keyword>
<keyword evidence="14" id="KW-1185">Reference proteome</keyword>
<dbReference type="GO" id="GO:0050511">
    <property type="term" value="F:undecaprenyldiphospho-muramoylpentapeptide beta-N-acetylglucosaminyltransferase activity"/>
    <property type="evidence" value="ECO:0007669"/>
    <property type="project" value="UniProtKB-UniRule"/>
</dbReference>
<evidence type="ECO:0000256" key="9">
    <source>
        <dbReference type="ARBA" id="ARBA00023316"/>
    </source>
</evidence>
<comment type="pathway">
    <text evidence="10">Cell wall biogenesis; peptidoglycan biosynthesis.</text>
</comment>
<name>A0A0R1WXT8_9LACO</name>
<dbReference type="InterPro" id="IPR007235">
    <property type="entry name" value="Glyco_trans_28_C"/>
</dbReference>
<feature type="binding site" evidence="10">
    <location>
        <position position="124"/>
    </location>
    <ligand>
        <name>UDP-N-acetyl-alpha-D-glucosamine</name>
        <dbReference type="ChEBI" id="CHEBI:57705"/>
    </ligand>
</feature>
<dbReference type="PATRIC" id="fig|1423755.3.peg.927"/>
<dbReference type="Proteomes" id="UP000051054">
    <property type="component" value="Unassembled WGS sequence"/>
</dbReference>
<dbReference type="GO" id="GO:0008360">
    <property type="term" value="P:regulation of cell shape"/>
    <property type="evidence" value="ECO:0007669"/>
    <property type="project" value="UniProtKB-KW"/>
</dbReference>
<keyword evidence="5 10" id="KW-0133">Cell shape</keyword>
<gene>
    <name evidence="10" type="primary">murG</name>
    <name evidence="13" type="ORF">FC40_GL000873</name>
</gene>
<evidence type="ECO:0000256" key="1">
    <source>
        <dbReference type="ARBA" id="ARBA00022475"/>
    </source>
</evidence>
<evidence type="ECO:0000256" key="6">
    <source>
        <dbReference type="ARBA" id="ARBA00022984"/>
    </source>
</evidence>
<evidence type="ECO:0000256" key="2">
    <source>
        <dbReference type="ARBA" id="ARBA00022618"/>
    </source>
</evidence>
<evidence type="ECO:0000259" key="11">
    <source>
        <dbReference type="Pfam" id="PF03033"/>
    </source>
</evidence>
<proteinExistence type="inferred from homology"/>
<feature type="binding site" evidence="10">
    <location>
        <position position="251"/>
    </location>
    <ligand>
        <name>UDP-N-acetyl-alpha-D-glucosamine</name>
        <dbReference type="ChEBI" id="CHEBI:57705"/>
    </ligand>
</feature>
<dbReference type="RefSeq" id="WP_025021650.1">
    <property type="nucleotide sequence ID" value="NZ_AZGD01000090.1"/>
</dbReference>
<dbReference type="GO" id="GO:0051301">
    <property type="term" value="P:cell division"/>
    <property type="evidence" value="ECO:0007669"/>
    <property type="project" value="UniProtKB-KW"/>
</dbReference>
<dbReference type="SUPFAM" id="SSF53756">
    <property type="entry name" value="UDP-Glycosyltransferase/glycogen phosphorylase"/>
    <property type="match status" value="1"/>
</dbReference>
<dbReference type="EMBL" id="AZGD01000090">
    <property type="protein sequence ID" value="KRM19084.1"/>
    <property type="molecule type" value="Genomic_DNA"/>
</dbReference>
<dbReference type="GO" id="GO:0005975">
    <property type="term" value="P:carbohydrate metabolic process"/>
    <property type="evidence" value="ECO:0007669"/>
    <property type="project" value="InterPro"/>
</dbReference>